<dbReference type="PANTHER" id="PTHR46401:SF2">
    <property type="entry name" value="GLYCOSYLTRANSFERASE WBBK-RELATED"/>
    <property type="match status" value="1"/>
</dbReference>
<name>A0A1F5MI28_9BACT</name>
<dbReference type="SUPFAM" id="SSF53756">
    <property type="entry name" value="UDP-Glycosyltransferase/glycogen phosphorylase"/>
    <property type="match status" value="1"/>
</dbReference>
<feature type="domain" description="Glycosyl transferase family 1" evidence="2">
    <location>
        <begin position="145"/>
        <end position="290"/>
    </location>
</feature>
<protein>
    <recommendedName>
        <fullName evidence="2">Glycosyl transferase family 1 domain-containing protein</fullName>
    </recommendedName>
</protein>
<dbReference type="PANTHER" id="PTHR46401">
    <property type="entry name" value="GLYCOSYLTRANSFERASE WBBK-RELATED"/>
    <property type="match status" value="1"/>
</dbReference>
<sequence>MRIAFLSRYQNSIHRGAETFVYELSRRLKDRHIVDILSNHDADSLSKILSGNYEVVVSLNGGLQSLKVSLGRLPGGYKLIVVGQAGIGRVAIWNTAIVQPNVFVALTDYMHSWVGNWAWNSRVVKIHNGVDLDKFKPTGEIIKLDLPSPVILSVGALEWYKHHERTIEAMSLLEKCSLLVVGEGREKERLEALGKSKLGNRFKILRADYEDLPKIYRSADLFVLPSWDREAFGIVYLEAMASGLGVVAPDDASRREVVGDAGLYTDVHSPTAYAEAIRKALELDWGKLARSQAEKFSWDKIAKEYEQLMLSII</sequence>
<dbReference type="Proteomes" id="UP000178859">
    <property type="component" value="Unassembled WGS sequence"/>
</dbReference>
<evidence type="ECO:0000313" key="4">
    <source>
        <dbReference type="Proteomes" id="UP000178859"/>
    </source>
</evidence>
<gene>
    <name evidence="3" type="ORF">A3I48_02100</name>
</gene>
<dbReference type="GO" id="GO:0016757">
    <property type="term" value="F:glycosyltransferase activity"/>
    <property type="evidence" value="ECO:0007669"/>
    <property type="project" value="InterPro"/>
</dbReference>
<evidence type="ECO:0000313" key="3">
    <source>
        <dbReference type="EMBL" id="OGE65037.1"/>
    </source>
</evidence>
<dbReference type="GO" id="GO:0009103">
    <property type="term" value="P:lipopolysaccharide biosynthetic process"/>
    <property type="evidence" value="ECO:0007669"/>
    <property type="project" value="TreeGrafter"/>
</dbReference>
<proteinExistence type="predicted"/>
<evidence type="ECO:0000259" key="2">
    <source>
        <dbReference type="Pfam" id="PF00534"/>
    </source>
</evidence>
<dbReference type="InterPro" id="IPR001296">
    <property type="entry name" value="Glyco_trans_1"/>
</dbReference>
<reference evidence="3 4" key="1">
    <citation type="journal article" date="2016" name="Nat. Commun.">
        <title>Thousands of microbial genomes shed light on interconnected biogeochemical processes in an aquifer system.</title>
        <authorList>
            <person name="Anantharaman K."/>
            <person name="Brown C.T."/>
            <person name="Hug L.A."/>
            <person name="Sharon I."/>
            <person name="Castelle C.J."/>
            <person name="Probst A.J."/>
            <person name="Thomas B.C."/>
            <person name="Singh A."/>
            <person name="Wilkins M.J."/>
            <person name="Karaoz U."/>
            <person name="Brodie E.L."/>
            <person name="Williams K.H."/>
            <person name="Hubbard S.S."/>
            <person name="Banfield J.F."/>
        </authorList>
    </citation>
    <scope>NUCLEOTIDE SEQUENCE [LARGE SCALE GENOMIC DNA]</scope>
</reference>
<evidence type="ECO:0000256" key="1">
    <source>
        <dbReference type="ARBA" id="ARBA00022679"/>
    </source>
</evidence>
<dbReference type="Pfam" id="PF00534">
    <property type="entry name" value="Glycos_transf_1"/>
    <property type="match status" value="1"/>
</dbReference>
<dbReference type="Gene3D" id="3.40.50.2000">
    <property type="entry name" value="Glycogen Phosphorylase B"/>
    <property type="match status" value="2"/>
</dbReference>
<organism evidence="3 4">
    <name type="scientific">Candidatus Daviesbacteria bacterium RIFCSPLOWO2_02_FULL_36_7</name>
    <dbReference type="NCBI Taxonomy" id="1797792"/>
    <lineage>
        <taxon>Bacteria</taxon>
        <taxon>Candidatus Daviesiibacteriota</taxon>
    </lineage>
</organism>
<dbReference type="EMBL" id="MFDT01000007">
    <property type="protein sequence ID" value="OGE65037.1"/>
    <property type="molecule type" value="Genomic_DNA"/>
</dbReference>
<comment type="caution">
    <text evidence="3">The sequence shown here is derived from an EMBL/GenBank/DDBJ whole genome shotgun (WGS) entry which is preliminary data.</text>
</comment>
<keyword evidence="1" id="KW-0808">Transferase</keyword>
<accession>A0A1F5MI28</accession>
<dbReference type="AlphaFoldDB" id="A0A1F5MI28"/>